<dbReference type="PANTHER" id="PTHR40278">
    <property type="entry name" value="DNA UTILIZATION PROTEIN HOFN"/>
    <property type="match status" value="1"/>
</dbReference>
<dbReference type="PANTHER" id="PTHR40278:SF1">
    <property type="entry name" value="DNA UTILIZATION PROTEIN HOFN"/>
    <property type="match status" value="1"/>
</dbReference>
<sequence>MKQFNFFEPYLQKKYKKILHYTICGITVLLFIYPFINVYLINKIKKEVIAVNNITKLCDKITPIKKQQEQIKKINKTLKELKKLDTFIKEKDIINDFLLYTIYNNVPQNLFFKSFHITDENVKIEGIAKDKVAIAQFKSNLEEIIYFQDIYIPSILKNEEGYIFTIYFHIGDEKEDETN</sequence>
<keyword evidence="1" id="KW-1133">Transmembrane helix</keyword>
<dbReference type="Pfam" id="PF05137">
    <property type="entry name" value="PilN"/>
    <property type="match status" value="1"/>
</dbReference>
<accession>A0ABX8RDM5</accession>
<feature type="transmembrane region" description="Helical" evidence="1">
    <location>
        <begin position="21"/>
        <end position="41"/>
    </location>
</feature>
<reference evidence="2" key="1">
    <citation type="submission" date="2021-07" db="EMBL/GenBank/DDBJ databases">
        <title>Complete genome sequence of Crassaminicella sp. 143-21, isolated from a deep-sea hydrothermal vent.</title>
        <authorList>
            <person name="Li X."/>
        </authorList>
    </citation>
    <scope>NUCLEOTIDE SEQUENCE</scope>
    <source>
        <strain evidence="2">143-21</strain>
    </source>
</reference>
<keyword evidence="1" id="KW-0812">Transmembrane</keyword>
<evidence type="ECO:0000313" key="3">
    <source>
        <dbReference type="Proteomes" id="UP000886818"/>
    </source>
</evidence>
<dbReference type="EMBL" id="CP078093">
    <property type="protein sequence ID" value="QXM06005.1"/>
    <property type="molecule type" value="Genomic_DNA"/>
</dbReference>
<dbReference type="RefSeq" id="WP_218282702.1">
    <property type="nucleotide sequence ID" value="NZ_CP078093.1"/>
</dbReference>
<gene>
    <name evidence="2" type="ORF">KVH43_11690</name>
</gene>
<keyword evidence="3" id="KW-1185">Reference proteome</keyword>
<proteinExistence type="predicted"/>
<name>A0ABX8RDM5_9CLOT</name>
<keyword evidence="1" id="KW-0472">Membrane</keyword>
<dbReference type="Proteomes" id="UP000886818">
    <property type="component" value="Chromosome"/>
</dbReference>
<dbReference type="InterPro" id="IPR007813">
    <property type="entry name" value="PilN"/>
</dbReference>
<protein>
    <submittedName>
        <fullName evidence="2">PilN domain-containing protein</fullName>
    </submittedName>
</protein>
<dbReference type="InterPro" id="IPR052534">
    <property type="entry name" value="Extracell_DNA_Util/SecSys_Comp"/>
</dbReference>
<evidence type="ECO:0000313" key="2">
    <source>
        <dbReference type="EMBL" id="QXM06005.1"/>
    </source>
</evidence>
<evidence type="ECO:0000256" key="1">
    <source>
        <dbReference type="SAM" id="Phobius"/>
    </source>
</evidence>
<organism evidence="2 3">
    <name type="scientific">Crassaminicella indica</name>
    <dbReference type="NCBI Taxonomy" id="2855394"/>
    <lineage>
        <taxon>Bacteria</taxon>
        <taxon>Bacillati</taxon>
        <taxon>Bacillota</taxon>
        <taxon>Clostridia</taxon>
        <taxon>Eubacteriales</taxon>
        <taxon>Clostridiaceae</taxon>
        <taxon>Crassaminicella</taxon>
    </lineage>
</organism>